<evidence type="ECO:0000313" key="1">
    <source>
        <dbReference type="EMBL" id="ACA46596.1"/>
    </source>
</evidence>
<gene>
    <name evidence="1" type="ordered locus">CLD_0520</name>
</gene>
<sequence>MLIEYSKYPLILTLVIDYISKPFDDEEYELFALKPEHSENLLADEEKGFNPFYMSPSRDKKEILSDKSEKEDNYF</sequence>
<accession>B1IE82</accession>
<dbReference type="EMBL" id="CP000939">
    <property type="protein sequence ID" value="ACA46596.1"/>
    <property type="molecule type" value="Genomic_DNA"/>
</dbReference>
<dbReference type="KEGG" id="cbb:CLD_0520"/>
<organism evidence="1 2">
    <name type="scientific">Clostridium botulinum (strain Okra / Type B1)</name>
    <dbReference type="NCBI Taxonomy" id="498213"/>
    <lineage>
        <taxon>Bacteria</taxon>
        <taxon>Bacillati</taxon>
        <taxon>Bacillota</taxon>
        <taxon>Clostridia</taxon>
        <taxon>Eubacteriales</taxon>
        <taxon>Clostridiaceae</taxon>
        <taxon>Clostridium</taxon>
    </lineage>
</organism>
<protein>
    <submittedName>
        <fullName evidence="1">Uncharacterized protein</fullName>
    </submittedName>
</protein>
<dbReference type="Proteomes" id="UP000008541">
    <property type="component" value="Chromosome"/>
</dbReference>
<evidence type="ECO:0000313" key="2">
    <source>
        <dbReference type="Proteomes" id="UP000008541"/>
    </source>
</evidence>
<dbReference type="AlphaFoldDB" id="B1IE82"/>
<reference evidence="1 2" key="1">
    <citation type="journal article" date="2007" name="PLoS ONE">
        <title>Analysis of the neurotoxin complex genes in Clostridium botulinum A1-A4 and B1 strains: BoNT/A3, /Ba4 and /B1 clusters are located within plasmids.</title>
        <authorList>
            <person name="Smith T.J."/>
            <person name="Hill K.K."/>
            <person name="Foley B.T."/>
            <person name="Detter J.C."/>
            <person name="Munk A.C."/>
            <person name="Bruce D.C."/>
            <person name="Doggett N.A."/>
            <person name="Smith L.A."/>
            <person name="Marks J.D."/>
            <person name="Xie G."/>
            <person name="Brettin T.S."/>
        </authorList>
    </citation>
    <scope>NUCLEOTIDE SEQUENCE [LARGE SCALE GENOMIC DNA]</scope>
    <source>
        <strain evidence="2">Okra / Type B1</strain>
    </source>
</reference>
<dbReference type="HOGENOM" id="CLU_2664526_0_0_9"/>
<proteinExistence type="predicted"/>
<name>B1IE82_CLOBK</name>